<dbReference type="Pfam" id="PF00006">
    <property type="entry name" value="ATP-synt_ab"/>
    <property type="match status" value="1"/>
</dbReference>
<feature type="region of interest" description="Disordered" evidence="8">
    <location>
        <begin position="113"/>
        <end position="140"/>
    </location>
</feature>
<dbReference type="GO" id="GO:0046933">
    <property type="term" value="F:proton-transporting ATP synthase activity, rotational mechanism"/>
    <property type="evidence" value="ECO:0007669"/>
    <property type="project" value="TreeGrafter"/>
</dbReference>
<feature type="compositionally biased region" description="Low complexity" evidence="8">
    <location>
        <begin position="128"/>
        <end position="137"/>
    </location>
</feature>
<dbReference type="InterPro" id="IPR050053">
    <property type="entry name" value="ATPase_alpha/beta_chains"/>
</dbReference>
<dbReference type="RefSeq" id="WP_097029993.1">
    <property type="nucleotide sequence ID" value="NZ_OAOQ01000004.1"/>
</dbReference>
<dbReference type="Proteomes" id="UP000219467">
    <property type="component" value="Unassembled WGS sequence"/>
</dbReference>
<accession>A0A285CRN5</accession>
<keyword evidence="2" id="KW-0813">Transport</keyword>
<feature type="domain" description="AAA+ ATPase" evidence="9">
    <location>
        <begin position="157"/>
        <end position="341"/>
    </location>
</feature>
<dbReference type="NCBIfam" id="TIGR01026">
    <property type="entry name" value="fliI_yscN"/>
    <property type="match status" value="1"/>
</dbReference>
<comment type="subcellular location">
    <subcellularLocation>
        <location evidence="1">Cytoplasm</location>
    </subcellularLocation>
</comment>
<evidence type="ECO:0000256" key="8">
    <source>
        <dbReference type="SAM" id="MobiDB-lite"/>
    </source>
</evidence>
<name>A0A285CRN5_9RHOB</name>
<keyword evidence="11" id="KW-1185">Reference proteome</keyword>
<evidence type="ECO:0000256" key="4">
    <source>
        <dbReference type="ARBA" id="ARBA00022741"/>
    </source>
</evidence>
<evidence type="ECO:0000256" key="5">
    <source>
        <dbReference type="ARBA" id="ARBA00022840"/>
    </source>
</evidence>
<dbReference type="GO" id="GO:0030257">
    <property type="term" value="C:type III protein secretion system complex"/>
    <property type="evidence" value="ECO:0007669"/>
    <property type="project" value="InterPro"/>
</dbReference>
<dbReference type="GO" id="GO:0030254">
    <property type="term" value="P:protein secretion by the type III secretion system"/>
    <property type="evidence" value="ECO:0007669"/>
    <property type="project" value="InterPro"/>
</dbReference>
<dbReference type="AlphaFoldDB" id="A0A285CRN5"/>
<proteinExistence type="predicted"/>
<evidence type="ECO:0000256" key="2">
    <source>
        <dbReference type="ARBA" id="ARBA00022448"/>
    </source>
</evidence>
<keyword evidence="3" id="KW-0963">Cytoplasm</keyword>
<evidence type="ECO:0000256" key="7">
    <source>
        <dbReference type="ARBA" id="ARBA00022967"/>
    </source>
</evidence>
<dbReference type="InterPro" id="IPR027417">
    <property type="entry name" value="P-loop_NTPase"/>
</dbReference>
<dbReference type="SMART" id="SM00382">
    <property type="entry name" value="AAA"/>
    <property type="match status" value="1"/>
</dbReference>
<dbReference type="GO" id="GO:0016887">
    <property type="term" value="F:ATP hydrolysis activity"/>
    <property type="evidence" value="ECO:0007669"/>
    <property type="project" value="InterPro"/>
</dbReference>
<dbReference type="InterPro" id="IPR003593">
    <property type="entry name" value="AAA+_ATPase"/>
</dbReference>
<dbReference type="Gene3D" id="3.40.50.12240">
    <property type="match status" value="1"/>
</dbReference>
<dbReference type="SUPFAM" id="SSF52540">
    <property type="entry name" value="P-loop containing nucleoside triphosphate hydrolases"/>
    <property type="match status" value="1"/>
</dbReference>
<organism evidence="10 11">
    <name type="scientific">Cereibacter ovatus</name>
    <dbReference type="NCBI Taxonomy" id="439529"/>
    <lineage>
        <taxon>Bacteria</taxon>
        <taxon>Pseudomonadati</taxon>
        <taxon>Pseudomonadota</taxon>
        <taxon>Alphaproteobacteria</taxon>
        <taxon>Rhodobacterales</taxon>
        <taxon>Paracoccaceae</taxon>
        <taxon>Cereibacter</taxon>
    </lineage>
</organism>
<dbReference type="InterPro" id="IPR005714">
    <property type="entry name" value="ATPase_T3SS_FliI/YscN"/>
</dbReference>
<dbReference type="GO" id="GO:0005737">
    <property type="term" value="C:cytoplasm"/>
    <property type="evidence" value="ECO:0007669"/>
    <property type="project" value="UniProtKB-SubCell"/>
</dbReference>
<dbReference type="PANTHER" id="PTHR15184:SF9">
    <property type="entry name" value="SPI-1 TYPE 3 SECRETION SYSTEM ATPASE"/>
    <property type="match status" value="1"/>
</dbReference>
<gene>
    <name evidence="10" type="ORF">SAMN05878503_104180</name>
</gene>
<dbReference type="InterPro" id="IPR000194">
    <property type="entry name" value="ATPase_F1/V1/A1_a/bsu_nucl-bd"/>
</dbReference>
<keyword evidence="6" id="KW-0653">Protein transport</keyword>
<reference evidence="11" key="1">
    <citation type="submission" date="2017-08" db="EMBL/GenBank/DDBJ databases">
        <authorList>
            <person name="Varghese N."/>
            <person name="Submissions S."/>
        </authorList>
    </citation>
    <scope>NUCLEOTIDE SEQUENCE [LARGE SCALE GENOMIC DNA]</scope>
    <source>
        <strain evidence="11">JA234</strain>
    </source>
</reference>
<evidence type="ECO:0000256" key="3">
    <source>
        <dbReference type="ARBA" id="ARBA00022490"/>
    </source>
</evidence>
<dbReference type="PANTHER" id="PTHR15184">
    <property type="entry name" value="ATP SYNTHASE"/>
    <property type="match status" value="1"/>
</dbReference>
<keyword evidence="5" id="KW-0067">ATP-binding</keyword>
<evidence type="ECO:0000313" key="10">
    <source>
        <dbReference type="EMBL" id="SNX69716.1"/>
    </source>
</evidence>
<dbReference type="InterPro" id="IPR040627">
    <property type="entry name" value="T3SS_ATPase_C"/>
</dbReference>
<evidence type="ECO:0000259" key="9">
    <source>
        <dbReference type="SMART" id="SM00382"/>
    </source>
</evidence>
<evidence type="ECO:0000256" key="1">
    <source>
        <dbReference type="ARBA" id="ARBA00004496"/>
    </source>
</evidence>
<dbReference type="EMBL" id="OAOQ01000004">
    <property type="protein sequence ID" value="SNX69716.1"/>
    <property type="molecule type" value="Genomic_DNA"/>
</dbReference>
<evidence type="ECO:0000313" key="11">
    <source>
        <dbReference type="Proteomes" id="UP000219467"/>
    </source>
</evidence>
<evidence type="ECO:0000256" key="6">
    <source>
        <dbReference type="ARBA" id="ARBA00022927"/>
    </source>
</evidence>
<dbReference type="GO" id="GO:0005524">
    <property type="term" value="F:ATP binding"/>
    <property type="evidence" value="ECO:0007669"/>
    <property type="project" value="UniProtKB-KW"/>
</dbReference>
<keyword evidence="4" id="KW-0547">Nucleotide-binding</keyword>
<dbReference type="Pfam" id="PF18269">
    <property type="entry name" value="T3SS_ATPase_C"/>
    <property type="match status" value="1"/>
</dbReference>
<keyword evidence="7" id="KW-1278">Translocase</keyword>
<sequence length="436" mass="45869">MSGKFEALLAEIASVPISRRFGRVSEIARGTIRVSGLASDAALGDRVVVHGQDGLIGGEVLRLAQDGMTVLPDGAPDGLVIGDPVELVGRAEIAPDDSWIGRIVDPLGRPLDGRPLFRGPSPRPLKAPAPAAASRRSFGPRLPTGTAAFDTVLPLVQGQRIGLFAGSGVGKSSLLAKFARGVSADVVVIGLIGERGRELRDFTEKVLGPAGMARSVVVTATSDQSPLIRRRCAWSAMAIAEHFRDQGLHVLLLADSITRFAEAHREVALAGGEEASMRGFPPSTAHTIMSLAERAGPGPDGAGDITAVFTVLVAGSDMEEPVADILRGVLDGHVVMDRKIAERGRFPAIDLLRSVSRSLPEAASEGENALIAEARRLLGAWDRAEMMIQAGLYVKGSDPQVDTAIRVWPALDAFLSEDSPAGVEASFRRLEACLSA</sequence>
<dbReference type="OrthoDB" id="9801639at2"/>
<protein>
    <submittedName>
        <fullName evidence="10">Flagellum-specific ATP synthase</fullName>
    </submittedName>
</protein>